<dbReference type="Proteomes" id="UP001454086">
    <property type="component" value="Unassembled WGS sequence"/>
</dbReference>
<evidence type="ECO:0008006" key="3">
    <source>
        <dbReference type="Google" id="ProtNLM"/>
    </source>
</evidence>
<reference evidence="1 2" key="1">
    <citation type="submission" date="2024-03" db="EMBL/GenBank/DDBJ databases">
        <title>Human intestinal bacterial collection.</title>
        <authorList>
            <person name="Pauvert C."/>
            <person name="Hitch T.C.A."/>
            <person name="Clavel T."/>
        </authorList>
    </citation>
    <scope>NUCLEOTIDE SEQUENCE [LARGE SCALE GENOMIC DNA]</scope>
    <source>
        <strain evidence="1 2">CLA-SR-H021</strain>
    </source>
</reference>
<evidence type="ECO:0000313" key="1">
    <source>
        <dbReference type="EMBL" id="MEQ2424518.1"/>
    </source>
</evidence>
<organism evidence="1 2">
    <name type="scientific">Enterocloster hominis</name>
    <name type="common">ex Hitch et al. 2024</name>
    <dbReference type="NCBI Taxonomy" id="1917870"/>
    <lineage>
        <taxon>Bacteria</taxon>
        <taxon>Bacillati</taxon>
        <taxon>Bacillota</taxon>
        <taxon>Clostridia</taxon>
        <taxon>Lachnospirales</taxon>
        <taxon>Lachnospiraceae</taxon>
        <taxon>Enterocloster</taxon>
    </lineage>
</organism>
<name>A0ABV1D472_9FIRM</name>
<accession>A0ABV1D472</accession>
<proteinExistence type="predicted"/>
<evidence type="ECO:0000313" key="2">
    <source>
        <dbReference type="Proteomes" id="UP001454086"/>
    </source>
</evidence>
<gene>
    <name evidence="1" type="ORF">WMQ36_05980</name>
</gene>
<keyword evidence="2" id="KW-1185">Reference proteome</keyword>
<protein>
    <recommendedName>
        <fullName evidence="3">Phage portal protein</fullName>
    </recommendedName>
</protein>
<dbReference type="EMBL" id="JBBMFM010000014">
    <property type="protein sequence ID" value="MEQ2424518.1"/>
    <property type="molecule type" value="Genomic_DNA"/>
</dbReference>
<dbReference type="RefSeq" id="WP_349117977.1">
    <property type="nucleotide sequence ID" value="NZ_JBBMFM010000014.1"/>
</dbReference>
<sequence>MGLITWAKKVIGMIFKRQAEEDFNVESVVSPEMESKIAECANIYRGTPYWVNADDNVKTINFAKAICSETARLATLAIGIQIDGSTRAAWLREQIDKIYFQIRHWVEYGMAYGTIILKPNGKGLDIFTPMDFIITDCDNEGIYGVVFKDSYSENDKYYTRFEYHRFVEVKDGENTYYPYYISNRAYVSHSAKSVGDPIALNRTKWSDLLPETPPILKANNDKIDGPMFGVLRTPQANNVDISSPLGLPMFTEAIEELKDLDIAYSRNAGEIFDSEKIILVDDRLMFASGKNLKNPGISDVKLPHYAKNVFGDGAESFYREIVPSLNTDTRIKGINNLLSFVGFKCGYSNGYFVLDEKTGMVTATQVEADDRRTIQLIKDVRDKLENCLDGAIYALNVYADLYGLAPAGTYEITYDFGDITYNREEDRARWWLYVVQGKVPAWMYFQKFEGLSEEDAKAMVQEAQPKDSPRMFEEE</sequence>
<comment type="caution">
    <text evidence="1">The sequence shown here is derived from an EMBL/GenBank/DDBJ whole genome shotgun (WGS) entry which is preliminary data.</text>
</comment>